<protein>
    <submittedName>
        <fullName evidence="3">Transporter</fullName>
    </submittedName>
</protein>
<dbReference type="STRING" id="93220.A6P55_05190"/>
<keyword evidence="1" id="KW-0732">Signal</keyword>
<evidence type="ECO:0000313" key="3">
    <source>
        <dbReference type="EMBL" id="VVE70397.1"/>
    </source>
</evidence>
<evidence type="ECO:0000313" key="2">
    <source>
        <dbReference type="EMBL" id="SUA76763.1"/>
    </source>
</evidence>
<sequence length="247" mass="27068">MKKYVIPAAIVTIAALAPLAAQAANPLVTDDTGTQDTGNWQLELNSEWLTLPTARQQQWTNTLTYGVLPNLDLALQAPYQRTRPDGDGWTSGLTDLTLQAKWRFIETAQWSLGLKPFVTLPTASQERNLGNGRATTGANLLMQYNLDRWTFLANAGYTWNNNSIGNRRNLWNASTAVLFSVTDELRLAADIGIATNTDTSTQTKPAYALVGAIYSPTKDLDLDVGYKRGLNPTSLAHSVQAGVTIRW</sequence>
<name>A0A378YJ27_9BURK</name>
<dbReference type="SUPFAM" id="SSF56935">
    <property type="entry name" value="Porins"/>
    <property type="match status" value="1"/>
</dbReference>
<dbReference type="EMBL" id="UGSG01000001">
    <property type="protein sequence ID" value="SUA76763.1"/>
    <property type="molecule type" value="Genomic_DNA"/>
</dbReference>
<accession>A0A378YJ27</accession>
<evidence type="ECO:0000256" key="1">
    <source>
        <dbReference type="SAM" id="SignalP"/>
    </source>
</evidence>
<dbReference type="RefSeq" id="WP_038618398.1">
    <property type="nucleotide sequence ID" value="NZ_CABPSO010000013.1"/>
</dbReference>
<dbReference type="KEGG" id="ppnm:LV28_08025"/>
<organism evidence="2 4">
    <name type="scientific">Pandoraea pnomenusa</name>
    <dbReference type="NCBI Taxonomy" id="93220"/>
    <lineage>
        <taxon>Bacteria</taxon>
        <taxon>Pseudomonadati</taxon>
        <taxon>Pseudomonadota</taxon>
        <taxon>Betaproteobacteria</taxon>
        <taxon>Burkholderiales</taxon>
        <taxon>Burkholderiaceae</taxon>
        <taxon>Pandoraea</taxon>
    </lineage>
</organism>
<dbReference type="InterPro" id="IPR025737">
    <property type="entry name" value="FApF"/>
</dbReference>
<keyword evidence="5" id="KW-1185">Reference proteome</keyword>
<dbReference type="Proteomes" id="UP000254573">
    <property type="component" value="Unassembled WGS sequence"/>
</dbReference>
<reference evidence="3 5" key="2">
    <citation type="submission" date="2019-08" db="EMBL/GenBank/DDBJ databases">
        <authorList>
            <person name="Peeters C."/>
        </authorList>
    </citation>
    <scope>NUCLEOTIDE SEQUENCE [LARGE SCALE GENOMIC DNA]</scope>
    <source>
        <strain evidence="3 5">LMG 31119</strain>
    </source>
</reference>
<dbReference type="Pfam" id="PF13557">
    <property type="entry name" value="Phenol_MetA_deg"/>
    <property type="match status" value="1"/>
</dbReference>
<feature type="chain" id="PRO_5016888059" evidence="1">
    <location>
        <begin position="24"/>
        <end position="247"/>
    </location>
</feature>
<dbReference type="Proteomes" id="UP000361468">
    <property type="component" value="Unassembled WGS sequence"/>
</dbReference>
<reference evidence="2 4" key="1">
    <citation type="submission" date="2018-06" db="EMBL/GenBank/DDBJ databases">
        <authorList>
            <consortium name="Pathogen Informatics"/>
            <person name="Doyle S."/>
        </authorList>
    </citation>
    <scope>NUCLEOTIDE SEQUENCE [LARGE SCALE GENOMIC DNA]</scope>
    <source>
        <strain evidence="2 4">NCTC13160</strain>
    </source>
</reference>
<gene>
    <name evidence="2" type="ORF">NCTC13160_01579</name>
    <name evidence="3" type="ORF">PPN31119_03589</name>
</gene>
<feature type="signal peptide" evidence="1">
    <location>
        <begin position="1"/>
        <end position="23"/>
    </location>
</feature>
<dbReference type="OrthoDB" id="110323at2"/>
<evidence type="ECO:0000313" key="4">
    <source>
        <dbReference type="Proteomes" id="UP000254573"/>
    </source>
</evidence>
<proteinExistence type="predicted"/>
<evidence type="ECO:0000313" key="5">
    <source>
        <dbReference type="Proteomes" id="UP000361468"/>
    </source>
</evidence>
<dbReference type="EMBL" id="CABPSO010000013">
    <property type="protein sequence ID" value="VVE70397.1"/>
    <property type="molecule type" value="Genomic_DNA"/>
</dbReference>
<dbReference type="AlphaFoldDB" id="A0A378YJ27"/>